<comment type="caution">
    <text evidence="2">The sequence shown here is derived from an EMBL/GenBank/DDBJ whole genome shotgun (WGS) entry which is preliminary data.</text>
</comment>
<keyword evidence="3" id="KW-1185">Reference proteome</keyword>
<proteinExistence type="predicted"/>
<feature type="transmembrane region" description="Helical" evidence="1">
    <location>
        <begin position="49"/>
        <end position="68"/>
    </location>
</feature>
<accession>A0A2K3YUV3</accession>
<evidence type="ECO:0000256" key="1">
    <source>
        <dbReference type="SAM" id="Phobius"/>
    </source>
</evidence>
<dbReference type="RefSeq" id="WP_103357405.1">
    <property type="nucleotide sequence ID" value="NZ_CP113107.1"/>
</dbReference>
<evidence type="ECO:0000313" key="2">
    <source>
        <dbReference type="EMBL" id="PNZ29357.1"/>
    </source>
</evidence>
<keyword evidence="1" id="KW-0812">Transmembrane</keyword>
<feature type="transmembrane region" description="Helical" evidence="1">
    <location>
        <begin position="23"/>
        <end position="42"/>
    </location>
</feature>
<feature type="transmembrane region" description="Helical" evidence="1">
    <location>
        <begin position="80"/>
        <end position="104"/>
    </location>
</feature>
<dbReference type="EMBL" id="PPRF01000016">
    <property type="protein sequence ID" value="PNZ29357.1"/>
    <property type="molecule type" value="Genomic_DNA"/>
</dbReference>
<keyword evidence="1" id="KW-0472">Membrane</keyword>
<dbReference type="OrthoDB" id="9785285at2"/>
<name>A0A2K3YUV3_9STAP</name>
<evidence type="ECO:0000313" key="3">
    <source>
        <dbReference type="Proteomes" id="UP000242752"/>
    </source>
</evidence>
<organism evidence="2 3">
    <name type="scientific">Staphylococcus rostri</name>
    <dbReference type="NCBI Taxonomy" id="522262"/>
    <lineage>
        <taxon>Bacteria</taxon>
        <taxon>Bacillati</taxon>
        <taxon>Bacillota</taxon>
        <taxon>Bacilli</taxon>
        <taxon>Bacillales</taxon>
        <taxon>Staphylococcaceae</taxon>
        <taxon>Staphylococcus</taxon>
    </lineage>
</organism>
<sequence length="111" mass="12259">MVSFIIALKRLLKALWEVVNLPIAKGLLTTLLIIIFGGTIFLHTEGGLPLIDALFTSIVVLIPTSLSVEYMPDSVFEKLFMLVYLLTGSGVMISVLVVVTSTFVKKNYKRN</sequence>
<dbReference type="Proteomes" id="UP000242752">
    <property type="component" value="Unassembled WGS sequence"/>
</dbReference>
<dbReference type="AlphaFoldDB" id="A0A2K3YUV3"/>
<keyword evidence="1" id="KW-1133">Transmembrane helix</keyword>
<gene>
    <name evidence="2" type="ORF">CD122_02400</name>
</gene>
<dbReference type="Gene3D" id="1.10.287.70">
    <property type="match status" value="1"/>
</dbReference>
<reference evidence="2 3" key="1">
    <citation type="submission" date="2017-08" db="EMBL/GenBank/DDBJ databases">
        <title>Draft genome sequences of 64 type strains of genus Staph aureus.</title>
        <authorList>
            <person name="Cole K."/>
            <person name="Golubchik T."/>
            <person name="Russell J."/>
            <person name="Foster D."/>
            <person name="Llewelyn M."/>
            <person name="Wilson D."/>
            <person name="Crook D."/>
            <person name="Paul J."/>
        </authorList>
    </citation>
    <scope>NUCLEOTIDE SEQUENCE [LARGE SCALE GENOMIC DNA]</scope>
    <source>
        <strain evidence="2 3">DSM 21968</strain>
    </source>
</reference>
<protein>
    <submittedName>
        <fullName evidence="2">Uncharacterized protein</fullName>
    </submittedName>
</protein>
<dbReference type="SUPFAM" id="SSF81324">
    <property type="entry name" value="Voltage-gated potassium channels"/>
    <property type="match status" value="1"/>
</dbReference>